<feature type="chain" id="PRO_5039295523" evidence="2">
    <location>
        <begin position="26"/>
        <end position="175"/>
    </location>
</feature>
<dbReference type="OrthoDB" id="5189230at2"/>
<feature type="region of interest" description="Disordered" evidence="1">
    <location>
        <begin position="61"/>
        <end position="81"/>
    </location>
</feature>
<evidence type="ECO:0000313" key="4">
    <source>
        <dbReference type="Proteomes" id="UP000181980"/>
    </source>
</evidence>
<gene>
    <name evidence="3" type="ORF">SAMN04488561_5596</name>
</gene>
<organism evidence="3 4">
    <name type="scientific">Jiangella alba</name>
    <dbReference type="NCBI Taxonomy" id="561176"/>
    <lineage>
        <taxon>Bacteria</taxon>
        <taxon>Bacillati</taxon>
        <taxon>Actinomycetota</taxon>
        <taxon>Actinomycetes</taxon>
        <taxon>Jiangellales</taxon>
        <taxon>Jiangellaceae</taxon>
        <taxon>Jiangella</taxon>
    </lineage>
</organism>
<evidence type="ECO:0000256" key="2">
    <source>
        <dbReference type="SAM" id="SignalP"/>
    </source>
</evidence>
<keyword evidence="2" id="KW-0732">Signal</keyword>
<feature type="compositionally biased region" description="Basic and acidic residues" evidence="1">
    <location>
        <begin position="69"/>
        <end position="81"/>
    </location>
</feature>
<dbReference type="AlphaFoldDB" id="A0A1H5PT66"/>
<proteinExistence type="predicted"/>
<evidence type="ECO:0000256" key="1">
    <source>
        <dbReference type="SAM" id="MobiDB-lite"/>
    </source>
</evidence>
<accession>A0A1H5PT66</accession>
<protein>
    <submittedName>
        <fullName evidence="3">Uncharacterized protein</fullName>
    </submittedName>
</protein>
<reference evidence="4" key="1">
    <citation type="submission" date="2016-10" db="EMBL/GenBank/DDBJ databases">
        <authorList>
            <person name="Varghese N."/>
            <person name="Submissions S."/>
        </authorList>
    </citation>
    <scope>NUCLEOTIDE SEQUENCE [LARGE SCALE GENOMIC DNA]</scope>
    <source>
        <strain evidence="4">DSM 45237</strain>
    </source>
</reference>
<sequence>MARGTRAGPAWPGVALVLVTAVASAAVASAVWAISDDGSRRAVSDPAEQVAVVQQACEQWTAASPPAGSDRRDESGRARLGDDEDRCAALAAWLADSIARTGRSTWMVWGSPERLLVTCQAWSAETTPPTPSAWCDDFVGWMSTHVPDWSGAVRDRRGGGAGWDGWLRSDPLIGP</sequence>
<feature type="signal peptide" evidence="2">
    <location>
        <begin position="1"/>
        <end position="25"/>
    </location>
</feature>
<dbReference type="RefSeq" id="WP_069112459.1">
    <property type="nucleotide sequence ID" value="NZ_FNUC01000004.1"/>
</dbReference>
<dbReference type="Proteomes" id="UP000181980">
    <property type="component" value="Unassembled WGS sequence"/>
</dbReference>
<name>A0A1H5PT66_9ACTN</name>
<keyword evidence="4" id="KW-1185">Reference proteome</keyword>
<dbReference type="EMBL" id="FNUC01000004">
    <property type="protein sequence ID" value="SEF16899.1"/>
    <property type="molecule type" value="Genomic_DNA"/>
</dbReference>
<evidence type="ECO:0000313" key="3">
    <source>
        <dbReference type="EMBL" id="SEF16899.1"/>
    </source>
</evidence>